<evidence type="ECO:0000313" key="2">
    <source>
        <dbReference type="Proteomes" id="UP000029120"/>
    </source>
</evidence>
<dbReference type="EMBL" id="CM002870">
    <property type="protein sequence ID" value="KFK42409.1"/>
    <property type="molecule type" value="Genomic_DNA"/>
</dbReference>
<keyword evidence="2" id="KW-1185">Reference proteome</keyword>
<evidence type="ECO:0000313" key="1">
    <source>
        <dbReference type="EMBL" id="KFK42409.1"/>
    </source>
</evidence>
<proteinExistence type="predicted"/>
<reference evidence="2" key="1">
    <citation type="journal article" date="2015" name="Nat. Plants">
        <title>Genome expansion of Arabis alpina linked with retrotransposition and reduced symmetric DNA methylation.</title>
        <authorList>
            <person name="Willing E.M."/>
            <person name="Rawat V."/>
            <person name="Mandakova T."/>
            <person name="Maumus F."/>
            <person name="James G.V."/>
            <person name="Nordstroem K.J."/>
            <person name="Becker C."/>
            <person name="Warthmann N."/>
            <person name="Chica C."/>
            <person name="Szarzynska B."/>
            <person name="Zytnicki M."/>
            <person name="Albani M.C."/>
            <person name="Kiefer C."/>
            <person name="Bergonzi S."/>
            <person name="Castaings L."/>
            <person name="Mateos J.L."/>
            <person name="Berns M.C."/>
            <person name="Bujdoso N."/>
            <person name="Piofczyk T."/>
            <person name="de Lorenzo L."/>
            <person name="Barrero-Sicilia C."/>
            <person name="Mateos I."/>
            <person name="Piednoel M."/>
            <person name="Hagmann J."/>
            <person name="Chen-Min-Tao R."/>
            <person name="Iglesias-Fernandez R."/>
            <person name="Schuster S.C."/>
            <person name="Alonso-Blanco C."/>
            <person name="Roudier F."/>
            <person name="Carbonero P."/>
            <person name="Paz-Ares J."/>
            <person name="Davis S.J."/>
            <person name="Pecinka A."/>
            <person name="Quesneville H."/>
            <person name="Colot V."/>
            <person name="Lysak M.A."/>
            <person name="Weigel D."/>
            <person name="Coupland G."/>
            <person name="Schneeberger K."/>
        </authorList>
    </citation>
    <scope>NUCLEOTIDE SEQUENCE [LARGE SCALE GENOMIC DNA]</scope>
    <source>
        <strain evidence="2">cv. Pajares</strain>
    </source>
</reference>
<protein>
    <recommendedName>
        <fullName evidence="3">RRM domain-containing protein</fullName>
    </recommendedName>
</protein>
<name>A0A087HJV7_ARAAL</name>
<sequence>MVMMRMQWRTRPCNLMEVTSEDRSGCRSVSVSVRGYDPSLSDSEIEIAAHDLFSSCGEVKEVCILKGIHCGVY</sequence>
<gene>
    <name evidence="1" type="ordered locus">AALP_Aa2g252600</name>
</gene>
<dbReference type="Gramene" id="KFK42409">
    <property type="protein sequence ID" value="KFK42409"/>
    <property type="gene ID" value="AALP_AA2G252600"/>
</dbReference>
<accession>A0A087HJV7</accession>
<dbReference type="AlphaFoldDB" id="A0A087HJV7"/>
<evidence type="ECO:0008006" key="3">
    <source>
        <dbReference type="Google" id="ProtNLM"/>
    </source>
</evidence>
<organism evidence="1 2">
    <name type="scientific">Arabis alpina</name>
    <name type="common">Alpine rock-cress</name>
    <dbReference type="NCBI Taxonomy" id="50452"/>
    <lineage>
        <taxon>Eukaryota</taxon>
        <taxon>Viridiplantae</taxon>
        <taxon>Streptophyta</taxon>
        <taxon>Embryophyta</taxon>
        <taxon>Tracheophyta</taxon>
        <taxon>Spermatophyta</taxon>
        <taxon>Magnoliopsida</taxon>
        <taxon>eudicotyledons</taxon>
        <taxon>Gunneridae</taxon>
        <taxon>Pentapetalae</taxon>
        <taxon>rosids</taxon>
        <taxon>malvids</taxon>
        <taxon>Brassicales</taxon>
        <taxon>Brassicaceae</taxon>
        <taxon>Arabideae</taxon>
        <taxon>Arabis</taxon>
    </lineage>
</organism>
<dbReference type="Proteomes" id="UP000029120">
    <property type="component" value="Chromosome 2"/>
</dbReference>